<keyword evidence="2" id="KW-0812">Transmembrane</keyword>
<dbReference type="KEGG" id="aey:CDG81_02370"/>
<organism evidence="3 6">
    <name type="scientific">Actinopolyspora erythraea</name>
    <dbReference type="NCBI Taxonomy" id="414996"/>
    <lineage>
        <taxon>Bacteria</taxon>
        <taxon>Bacillati</taxon>
        <taxon>Actinomycetota</taxon>
        <taxon>Actinomycetes</taxon>
        <taxon>Actinopolysporales</taxon>
        <taxon>Actinopolysporaceae</taxon>
        <taxon>Actinopolyspora</taxon>
    </lineage>
</organism>
<evidence type="ECO:0000256" key="1">
    <source>
        <dbReference type="SAM" id="MobiDB-lite"/>
    </source>
</evidence>
<protein>
    <submittedName>
        <fullName evidence="3">Uncharacterized protein</fullName>
    </submittedName>
</protein>
<evidence type="ECO:0000256" key="2">
    <source>
        <dbReference type="SAM" id="Phobius"/>
    </source>
</evidence>
<evidence type="ECO:0000313" key="5">
    <source>
        <dbReference type="Proteomes" id="UP000029737"/>
    </source>
</evidence>
<sequence length="661" mass="72217">MRGPWRAVLAVALHIGFLAVPALLVLGLVGVAAYAIRYDLGDGLRAGFAALLVGASVAMVLRGVLRAGHPPRRGVVVDGESQPQLWRRLRKVAETAEAARPDELRVTCEPALRWRERTRLLGLLRRESHLELGLPLLAGLTVTELSALLAGEIGRADGGGPDALANRIRTAVIAAERDMIGGPTKWLFSGYATLFRRITAPLARGRIMRGDAVAVRMAGKRTTMAALRKQVGLELGWEDYSAEYLSMATRVERTPEVLPGFRAFLEHQERKHGLAERAKESIAAEEPADAALPTVAQRLDVLRRATHEPEETDDRPALALIREPRREIPAIEDRLLVDDLGARASWPELARLAGQHDVAVKAGALSSAVEQSGVSVEPTIVGVLTAIHRGEGADLINPALNPGLAPELVDDAVVDTMTDLLGAAVVDALIRAERAQHELDWGGPSTVRLADGRALDPDQLVRPAVVDPRLVPGLHRYLVHLGVPLDHAQPAAEEPEPRLSGLVSPVRFAEESYDLLVTDRGMLLLPDRTRWMYRLLAGALTPVRRSEHERLEQLATTPVNRLRELEGAQWVDSRDVATADLREEGADWKLTLDLYLDEYSVSEVAPRAAEPDESDVPEDEELTRIRIRSLPDSGTRGTPYSGLGELMGARMKTPEKNHQFE</sequence>
<dbReference type="AlphaFoldDB" id="A0A099D279"/>
<proteinExistence type="predicted"/>
<dbReference type="Proteomes" id="UP000215043">
    <property type="component" value="Chromosome"/>
</dbReference>
<dbReference type="OrthoDB" id="155290at2"/>
<keyword evidence="2" id="KW-1133">Transmembrane helix</keyword>
<feature type="transmembrane region" description="Helical" evidence="2">
    <location>
        <begin position="48"/>
        <end position="65"/>
    </location>
</feature>
<evidence type="ECO:0000313" key="3">
    <source>
        <dbReference type="EMBL" id="ASU77350.1"/>
    </source>
</evidence>
<dbReference type="EMBL" id="JPMV01000035">
    <property type="protein sequence ID" value="KGI80159.1"/>
    <property type="molecule type" value="Genomic_DNA"/>
</dbReference>
<feature type="region of interest" description="Disordered" evidence="1">
    <location>
        <begin position="604"/>
        <end position="661"/>
    </location>
</feature>
<dbReference type="eggNOG" id="COG0501">
    <property type="taxonomic scope" value="Bacteria"/>
</dbReference>
<reference evidence="3 6" key="2">
    <citation type="submission" date="2017-08" db="EMBL/GenBank/DDBJ databases">
        <title>The complete genome sequence of moderately halophilic actinomycete Actinopolyspora erythraea YIM 90600, the producer of novel erythromycin, novel actinopolysporins A-C and tubercidin.</title>
        <authorList>
            <person name="Yin M."/>
            <person name="Tang S."/>
        </authorList>
    </citation>
    <scope>NUCLEOTIDE SEQUENCE [LARGE SCALE GENOMIC DNA]</scope>
    <source>
        <strain evidence="3 6">YIM 90600</strain>
    </source>
</reference>
<dbReference type="Proteomes" id="UP000029737">
    <property type="component" value="Unassembled WGS sequence"/>
</dbReference>
<reference evidence="4 5" key="1">
    <citation type="journal article" date="2014" name="PLoS ONE">
        <title>Identification and Characterization of a New Erythromycin Biosynthetic Gene Cluster in Actinopolyspora erythraea YIM90600, a Novel Erythronolide-Producing Halophilic Actinomycete Isolated from Salt Field.</title>
        <authorList>
            <person name="Chen D."/>
            <person name="Feng J."/>
            <person name="Huang L."/>
            <person name="Zhang Q."/>
            <person name="Wu J."/>
            <person name="Zhu X."/>
            <person name="Duan Y."/>
            <person name="Xu Z."/>
        </authorList>
    </citation>
    <scope>NUCLEOTIDE SEQUENCE [LARGE SCALE GENOMIC DNA]</scope>
    <source>
        <strain evidence="4 5">YIM90600</strain>
    </source>
</reference>
<feature type="compositionally biased region" description="Acidic residues" evidence="1">
    <location>
        <begin position="611"/>
        <end position="621"/>
    </location>
</feature>
<feature type="compositionally biased region" description="Basic and acidic residues" evidence="1">
    <location>
        <begin position="652"/>
        <end position="661"/>
    </location>
</feature>
<evidence type="ECO:0000313" key="6">
    <source>
        <dbReference type="Proteomes" id="UP000215043"/>
    </source>
</evidence>
<dbReference type="HOGENOM" id="CLU_017915_0_0_11"/>
<keyword evidence="5" id="KW-1185">Reference proteome</keyword>
<name>A0A099D279_9ACTN</name>
<dbReference type="EMBL" id="CP022752">
    <property type="protein sequence ID" value="ASU77350.1"/>
    <property type="molecule type" value="Genomic_DNA"/>
</dbReference>
<gene>
    <name evidence="3" type="ORF">CDG81_02370</name>
    <name evidence="4" type="ORF">IL38_18615</name>
</gene>
<evidence type="ECO:0000313" key="4">
    <source>
        <dbReference type="EMBL" id="KGI80159.1"/>
    </source>
</evidence>
<keyword evidence="2" id="KW-0472">Membrane</keyword>
<feature type="transmembrane region" description="Helical" evidence="2">
    <location>
        <begin position="7"/>
        <end position="36"/>
    </location>
</feature>
<accession>A0A099D279</accession>